<dbReference type="GO" id="GO:0071973">
    <property type="term" value="P:bacterial-type flagellum-dependent cell motility"/>
    <property type="evidence" value="ECO:0007669"/>
    <property type="project" value="InterPro"/>
</dbReference>
<name>A0A1F7WYI5_9BACT</name>
<keyword evidence="6" id="KW-0966">Cell projection</keyword>
<dbReference type="InterPro" id="IPR001624">
    <property type="entry name" value="FliE"/>
</dbReference>
<evidence type="ECO:0000256" key="5">
    <source>
        <dbReference type="NCBIfam" id="TIGR00205"/>
    </source>
</evidence>
<evidence type="ECO:0000313" key="7">
    <source>
        <dbReference type="Proteomes" id="UP000178735"/>
    </source>
</evidence>
<evidence type="ECO:0000256" key="1">
    <source>
        <dbReference type="ARBA" id="ARBA00004117"/>
    </source>
</evidence>
<dbReference type="PANTHER" id="PTHR34653">
    <property type="match status" value="1"/>
</dbReference>
<evidence type="ECO:0000313" key="6">
    <source>
        <dbReference type="EMBL" id="OGM07904.1"/>
    </source>
</evidence>
<dbReference type="Pfam" id="PF02049">
    <property type="entry name" value="FliE"/>
    <property type="match status" value="1"/>
</dbReference>
<dbReference type="GO" id="GO:0003774">
    <property type="term" value="F:cytoskeletal motor activity"/>
    <property type="evidence" value="ECO:0007669"/>
    <property type="project" value="InterPro"/>
</dbReference>
<evidence type="ECO:0000256" key="2">
    <source>
        <dbReference type="ARBA" id="ARBA00009272"/>
    </source>
</evidence>
<evidence type="ECO:0000256" key="4">
    <source>
        <dbReference type="HAMAP-Rule" id="MF_00724"/>
    </source>
</evidence>
<dbReference type="PANTHER" id="PTHR34653:SF1">
    <property type="entry name" value="FLAGELLAR HOOK-BASAL BODY COMPLEX PROTEIN FLIE"/>
    <property type="match status" value="1"/>
</dbReference>
<sequence>MGQTNANTAAGKAKAGDMIGDFSEALKKAVNDLSALEENSGKKVNSLVTGKLENVHDIMIAMEKSKIGLNMAIEVRNKLLEGYKEVMRMQV</sequence>
<dbReference type="Proteomes" id="UP000178735">
    <property type="component" value="Unassembled WGS sequence"/>
</dbReference>
<accession>A0A1F7WYI5</accession>
<gene>
    <name evidence="4" type="primary">fliE</name>
    <name evidence="6" type="ORF">A2008_11795</name>
</gene>
<dbReference type="NCBIfam" id="TIGR00205">
    <property type="entry name" value="fliE"/>
    <property type="match status" value="1"/>
</dbReference>
<dbReference type="GO" id="GO:0009425">
    <property type="term" value="C:bacterial-type flagellum basal body"/>
    <property type="evidence" value="ECO:0007669"/>
    <property type="project" value="UniProtKB-SubCell"/>
</dbReference>
<dbReference type="STRING" id="1817813.A2008_11795"/>
<protein>
    <recommendedName>
        <fullName evidence="4 5">Flagellar hook-basal body complex protein FliE</fullName>
    </recommendedName>
</protein>
<keyword evidence="3 4" id="KW-0975">Bacterial flagellum</keyword>
<dbReference type="HAMAP" id="MF_00724">
    <property type="entry name" value="FliE"/>
    <property type="match status" value="1"/>
</dbReference>
<evidence type="ECO:0000256" key="3">
    <source>
        <dbReference type="ARBA" id="ARBA00023143"/>
    </source>
</evidence>
<dbReference type="EMBL" id="MGFH01000035">
    <property type="protein sequence ID" value="OGM07904.1"/>
    <property type="molecule type" value="Genomic_DNA"/>
</dbReference>
<keyword evidence="6" id="KW-0969">Cilium</keyword>
<reference evidence="6 7" key="1">
    <citation type="journal article" date="2016" name="Nat. Commun.">
        <title>Thousands of microbial genomes shed light on interconnected biogeochemical processes in an aquifer system.</title>
        <authorList>
            <person name="Anantharaman K."/>
            <person name="Brown C.T."/>
            <person name="Hug L.A."/>
            <person name="Sharon I."/>
            <person name="Castelle C.J."/>
            <person name="Probst A.J."/>
            <person name="Thomas B.C."/>
            <person name="Singh A."/>
            <person name="Wilkins M.J."/>
            <person name="Karaoz U."/>
            <person name="Brodie E.L."/>
            <person name="Williams K.H."/>
            <person name="Hubbard S.S."/>
            <person name="Banfield J.F."/>
        </authorList>
    </citation>
    <scope>NUCLEOTIDE SEQUENCE [LARGE SCALE GENOMIC DNA]</scope>
</reference>
<dbReference type="PRINTS" id="PR01006">
    <property type="entry name" value="FLGHOOKFLIE"/>
</dbReference>
<comment type="caution">
    <text evidence="6">The sequence shown here is derived from an EMBL/GenBank/DDBJ whole genome shotgun (WGS) entry which is preliminary data.</text>
</comment>
<proteinExistence type="inferred from homology"/>
<keyword evidence="6" id="KW-0282">Flagellum</keyword>
<comment type="similarity">
    <text evidence="2 4">Belongs to the FliE family.</text>
</comment>
<dbReference type="GO" id="GO:0005198">
    <property type="term" value="F:structural molecule activity"/>
    <property type="evidence" value="ECO:0007669"/>
    <property type="project" value="UniProtKB-UniRule"/>
</dbReference>
<organism evidence="6 7">
    <name type="scientific">Candidatus Wallbacteria bacterium GWC2_49_35</name>
    <dbReference type="NCBI Taxonomy" id="1817813"/>
    <lineage>
        <taxon>Bacteria</taxon>
        <taxon>Candidatus Walliibacteriota</taxon>
    </lineage>
</organism>
<dbReference type="AlphaFoldDB" id="A0A1F7WYI5"/>
<comment type="subcellular location">
    <subcellularLocation>
        <location evidence="1 4">Bacterial flagellum basal body</location>
    </subcellularLocation>
</comment>